<dbReference type="SUPFAM" id="SSF53335">
    <property type="entry name" value="S-adenosyl-L-methionine-dependent methyltransferases"/>
    <property type="match status" value="1"/>
</dbReference>
<reference evidence="3 4" key="1">
    <citation type="submission" date="2021-05" db="EMBL/GenBank/DDBJ databases">
        <title>Fusibacter ferrireducens sp. nov., an anaerobic, sulfur- and Fe-reducing bacterium isolated from the mangrove sediment.</title>
        <authorList>
            <person name="Qiu D."/>
        </authorList>
    </citation>
    <scope>NUCLEOTIDE SEQUENCE [LARGE SCALE GENOMIC DNA]</scope>
    <source>
        <strain evidence="3 4">DSM 12116</strain>
    </source>
</reference>
<proteinExistence type="predicted"/>
<feature type="domain" description="Methyltransferase type 11" evidence="2">
    <location>
        <begin position="51"/>
        <end position="150"/>
    </location>
</feature>
<dbReference type="PANTHER" id="PTHR44068:SF1">
    <property type="entry name" value="HYPOTHETICAL LOC100005854"/>
    <property type="match status" value="1"/>
</dbReference>
<dbReference type="InterPro" id="IPR029063">
    <property type="entry name" value="SAM-dependent_MTases_sf"/>
</dbReference>
<dbReference type="EMBL" id="JAHBCL010000023">
    <property type="protein sequence ID" value="MBS7527652.1"/>
    <property type="molecule type" value="Genomic_DNA"/>
</dbReference>
<dbReference type="CDD" id="cd02440">
    <property type="entry name" value="AdoMet_MTases"/>
    <property type="match status" value="1"/>
</dbReference>
<evidence type="ECO:0000256" key="1">
    <source>
        <dbReference type="ARBA" id="ARBA00022679"/>
    </source>
</evidence>
<dbReference type="PANTHER" id="PTHR44068">
    <property type="entry name" value="ZGC:194242"/>
    <property type="match status" value="1"/>
</dbReference>
<dbReference type="Gene3D" id="3.40.50.150">
    <property type="entry name" value="Vaccinia Virus protein VP39"/>
    <property type="match status" value="1"/>
</dbReference>
<dbReference type="InterPro" id="IPR050447">
    <property type="entry name" value="Erg6_SMT_methyltransf"/>
</dbReference>
<keyword evidence="3" id="KW-0489">Methyltransferase</keyword>
<protein>
    <submittedName>
        <fullName evidence="3">Class I SAM-dependent methyltransferase</fullName>
    </submittedName>
</protein>
<dbReference type="Pfam" id="PF08241">
    <property type="entry name" value="Methyltransf_11"/>
    <property type="match status" value="1"/>
</dbReference>
<dbReference type="RefSeq" id="WP_213237513.1">
    <property type="nucleotide sequence ID" value="NZ_JAHBCL010000023.1"/>
</dbReference>
<keyword evidence="4" id="KW-1185">Reference proteome</keyword>
<evidence type="ECO:0000313" key="4">
    <source>
        <dbReference type="Proteomes" id="UP000746471"/>
    </source>
</evidence>
<accession>A0ABS5PRX9</accession>
<organism evidence="3 4">
    <name type="scientific">Fusibacter paucivorans</name>
    <dbReference type="NCBI Taxonomy" id="76009"/>
    <lineage>
        <taxon>Bacteria</taxon>
        <taxon>Bacillati</taxon>
        <taxon>Bacillota</taxon>
        <taxon>Clostridia</taxon>
        <taxon>Eubacteriales</taxon>
        <taxon>Eubacteriales Family XII. Incertae Sedis</taxon>
        <taxon>Fusibacter</taxon>
    </lineage>
</organism>
<sequence length="218" mass="24405">MAKPRIIETNEGIQGEVTVEIYDQFAKTMRDRGWHEIDNLLKIGMTKGHALEIGPGPGYVGLEWLKKTDDTMVTGCEISPDMLKLAQKNAAEYGFETRTAYVKGTGMTMPFEAETFDNVFSNGSLHEWEDPIAVFNEIARVLKPGGKFCISDMRRDVNPLLKWGIYAITKPKAIRPGYLTSLNAAYTTDELESLLSKSTLKHFSVQKAFFGLTVTGWQ</sequence>
<name>A0ABS5PRX9_9FIRM</name>
<comment type="caution">
    <text evidence="3">The sequence shown here is derived from an EMBL/GenBank/DDBJ whole genome shotgun (WGS) entry which is preliminary data.</text>
</comment>
<dbReference type="InterPro" id="IPR013216">
    <property type="entry name" value="Methyltransf_11"/>
</dbReference>
<keyword evidence="1" id="KW-0808">Transferase</keyword>
<evidence type="ECO:0000313" key="3">
    <source>
        <dbReference type="EMBL" id="MBS7527652.1"/>
    </source>
</evidence>
<gene>
    <name evidence="3" type="ORF">KHM83_13280</name>
</gene>
<dbReference type="GO" id="GO:0032259">
    <property type="term" value="P:methylation"/>
    <property type="evidence" value="ECO:0007669"/>
    <property type="project" value="UniProtKB-KW"/>
</dbReference>
<dbReference type="Proteomes" id="UP000746471">
    <property type="component" value="Unassembled WGS sequence"/>
</dbReference>
<evidence type="ECO:0000259" key="2">
    <source>
        <dbReference type="Pfam" id="PF08241"/>
    </source>
</evidence>
<dbReference type="GO" id="GO:0008168">
    <property type="term" value="F:methyltransferase activity"/>
    <property type="evidence" value="ECO:0007669"/>
    <property type="project" value="UniProtKB-KW"/>
</dbReference>